<dbReference type="RefSeq" id="WP_087639631.1">
    <property type="nucleotide sequence ID" value="NZ_CP147246.1"/>
</dbReference>
<reference evidence="7" key="1">
    <citation type="submission" date="2017-05" db="EMBL/GenBank/DDBJ databases">
        <title>The Genome Sequence of Enterococcus sp. 9D6_DIV0238.</title>
        <authorList>
            <consortium name="The Broad Institute Genomics Platform"/>
            <consortium name="The Broad Institute Genomic Center for Infectious Diseases"/>
            <person name="Earl A."/>
            <person name="Manson A."/>
            <person name="Schwartman J."/>
            <person name="Gilmore M."/>
            <person name="Abouelleil A."/>
            <person name="Cao P."/>
            <person name="Chapman S."/>
            <person name="Cusick C."/>
            <person name="Shea T."/>
            <person name="Young S."/>
            <person name="Neafsey D."/>
            <person name="Nusbaum C."/>
            <person name="Birren B."/>
        </authorList>
    </citation>
    <scope>NUCLEOTIDE SEQUENCE [LARGE SCALE GENOMIC DNA]</scope>
    <source>
        <strain evidence="7">9D6_DIV0238</strain>
    </source>
</reference>
<dbReference type="Gene3D" id="1.20.1080.10">
    <property type="entry name" value="Glycerol uptake facilitator protein"/>
    <property type="match status" value="1"/>
</dbReference>
<feature type="transmembrane region" description="Helical" evidence="6">
    <location>
        <begin position="188"/>
        <end position="214"/>
    </location>
</feature>
<reference evidence="8" key="3">
    <citation type="submission" date="2024-03" db="EMBL/GenBank/DDBJ databases">
        <title>The Genome Sequence of Enterococcus sp. DIV0238c.</title>
        <authorList>
            <consortium name="The Broad Institute Genomics Platform"/>
            <consortium name="The Broad Institute Microbial Omics Core"/>
            <consortium name="The Broad Institute Genomic Center for Infectious Diseases"/>
            <person name="Earl A."/>
            <person name="Manson A."/>
            <person name="Gilmore M."/>
            <person name="Schwartman J."/>
            <person name="Shea T."/>
            <person name="Abouelleil A."/>
            <person name="Cao P."/>
            <person name="Chapman S."/>
            <person name="Cusick C."/>
            <person name="Young S."/>
            <person name="Neafsey D."/>
            <person name="Nusbaum C."/>
            <person name="Birren B."/>
        </authorList>
    </citation>
    <scope>NUCLEOTIDE SEQUENCE</scope>
    <source>
        <strain evidence="8">9D6_DIV0238</strain>
    </source>
</reference>
<dbReference type="PANTHER" id="PTHR30520:SF6">
    <property type="entry name" value="FORMATE_NITRATE FAMILY TRANSPORTER (EUROFUNG)"/>
    <property type="match status" value="1"/>
</dbReference>
<dbReference type="GO" id="GO:0005886">
    <property type="term" value="C:plasma membrane"/>
    <property type="evidence" value="ECO:0007669"/>
    <property type="project" value="TreeGrafter"/>
</dbReference>
<name>A0A200JDR9_9ENTE</name>
<accession>A0A200JDR9</accession>
<dbReference type="Pfam" id="PF01226">
    <property type="entry name" value="Form_Nir_trans"/>
    <property type="match status" value="1"/>
</dbReference>
<keyword evidence="9" id="KW-1185">Reference proteome</keyword>
<keyword evidence="3 6" id="KW-1133">Transmembrane helix</keyword>
<comment type="similarity">
    <text evidence="5">Belongs to the FNT transporter (TC 1.A.16) family.</text>
</comment>
<evidence type="ECO:0000256" key="6">
    <source>
        <dbReference type="SAM" id="Phobius"/>
    </source>
</evidence>
<keyword evidence="4 6" id="KW-0472">Membrane</keyword>
<protein>
    <submittedName>
        <fullName evidence="7">Formate/nitrite transporter</fullName>
    </submittedName>
</protein>
<dbReference type="PROSITE" id="PS01006">
    <property type="entry name" value="FORMATE_NITRITE_TP_2"/>
    <property type="match status" value="1"/>
</dbReference>
<dbReference type="Proteomes" id="UP000196151">
    <property type="component" value="Chromosome"/>
</dbReference>
<evidence type="ECO:0000313" key="7">
    <source>
        <dbReference type="EMBL" id="OUZ34969.1"/>
    </source>
</evidence>
<dbReference type="GO" id="GO:0015499">
    <property type="term" value="F:formate transmembrane transporter activity"/>
    <property type="evidence" value="ECO:0007669"/>
    <property type="project" value="TreeGrafter"/>
</dbReference>
<evidence type="ECO:0000256" key="5">
    <source>
        <dbReference type="ARBA" id="ARBA00049660"/>
    </source>
</evidence>
<reference evidence="8" key="2">
    <citation type="submission" date="2017-05" db="EMBL/GenBank/DDBJ databases">
        <authorList>
            <consortium name="The Broad Institute Genomics Platform"/>
            <consortium name="The Broad Institute Genomic Center for Infectious Diseases"/>
            <person name="Earl A."/>
            <person name="Manson A."/>
            <person name="Schwartman J."/>
            <person name="Gilmore M."/>
            <person name="Abouelleil A."/>
            <person name="Cao P."/>
            <person name="Chapman S."/>
            <person name="Cusick C."/>
            <person name="Shea T."/>
            <person name="Young S."/>
            <person name="Neafsey D."/>
            <person name="Nusbaum C."/>
            <person name="Birren B."/>
        </authorList>
    </citation>
    <scope>NUCLEOTIDE SEQUENCE</scope>
    <source>
        <strain evidence="8">9D6_DIV0238</strain>
    </source>
</reference>
<feature type="transmembrane region" description="Helical" evidence="6">
    <location>
        <begin position="25"/>
        <end position="47"/>
    </location>
</feature>
<dbReference type="InterPro" id="IPR023271">
    <property type="entry name" value="Aquaporin-like"/>
</dbReference>
<evidence type="ECO:0000313" key="8">
    <source>
        <dbReference type="EMBL" id="WYJ95485.1"/>
    </source>
</evidence>
<dbReference type="OrthoDB" id="9786493at2"/>
<evidence type="ECO:0000313" key="9">
    <source>
        <dbReference type="Proteomes" id="UP000196151"/>
    </source>
</evidence>
<keyword evidence="2 6" id="KW-0812">Transmembrane</keyword>
<evidence type="ECO:0000256" key="1">
    <source>
        <dbReference type="ARBA" id="ARBA00004141"/>
    </source>
</evidence>
<feature type="transmembrane region" description="Helical" evidence="6">
    <location>
        <begin position="105"/>
        <end position="133"/>
    </location>
</feature>
<feature type="transmembrane region" description="Helical" evidence="6">
    <location>
        <begin position="59"/>
        <end position="84"/>
    </location>
</feature>
<dbReference type="EMBL" id="CP147246">
    <property type="protein sequence ID" value="WYJ95485.1"/>
    <property type="molecule type" value="Genomic_DNA"/>
</dbReference>
<dbReference type="EMBL" id="NIBQ01000001">
    <property type="protein sequence ID" value="OUZ34969.1"/>
    <property type="molecule type" value="Genomic_DNA"/>
</dbReference>
<sequence length="271" mass="29136">MDFDSSQEVVSSLGDKAKVKTKLSFVRLSILGIMAGSFIALGYLSFIRITGTVPETWGSFATFLGGCLFPIGLVALTFVGGELATGNMMVMTLGLMQKKITKKDVIYNWLIVLITNCLGGFLVAFFFGHIVGLTEGAFLEKTLSVAQAKINDTPLVAFVSGIGCNIFVCLAVYLGAMGKTYLGKIFGLWFPVMVFVVCGFQHVVANAFIIPAAIFSNASNIQWSEYLINTVVVFFGNAVGGSLFLAVPLMFVTTEKKEAEELSVGGVYEKT</sequence>
<evidence type="ECO:0000256" key="2">
    <source>
        <dbReference type="ARBA" id="ARBA00022692"/>
    </source>
</evidence>
<proteinExistence type="inferred from homology"/>
<dbReference type="PANTHER" id="PTHR30520">
    <property type="entry name" value="FORMATE TRANSPORTER-RELATED"/>
    <property type="match status" value="1"/>
</dbReference>
<organism evidence="7">
    <name type="scientific">Candidatus Enterococcus dunnyi</name>
    <dbReference type="NCBI Taxonomy" id="1834192"/>
    <lineage>
        <taxon>Bacteria</taxon>
        <taxon>Bacillati</taxon>
        <taxon>Bacillota</taxon>
        <taxon>Bacilli</taxon>
        <taxon>Lactobacillales</taxon>
        <taxon>Enterococcaceae</taxon>
        <taxon>Enterococcus</taxon>
    </lineage>
</organism>
<feature type="transmembrane region" description="Helical" evidence="6">
    <location>
        <begin position="153"/>
        <end position="176"/>
    </location>
</feature>
<dbReference type="InterPro" id="IPR000292">
    <property type="entry name" value="For/NO2_transpt"/>
</dbReference>
<gene>
    <name evidence="7" type="ORF">A5889_000444</name>
    <name evidence="8" type="ORF">A5889_003033</name>
</gene>
<dbReference type="InterPro" id="IPR024002">
    <property type="entry name" value="For/NO2_transpt_CS"/>
</dbReference>
<comment type="subcellular location">
    <subcellularLocation>
        <location evidence="1">Membrane</location>
        <topology evidence="1">Multi-pass membrane protein</topology>
    </subcellularLocation>
</comment>
<evidence type="ECO:0000256" key="4">
    <source>
        <dbReference type="ARBA" id="ARBA00023136"/>
    </source>
</evidence>
<dbReference type="AlphaFoldDB" id="A0A200JDR9"/>
<feature type="transmembrane region" description="Helical" evidence="6">
    <location>
        <begin position="226"/>
        <end position="252"/>
    </location>
</feature>
<evidence type="ECO:0000256" key="3">
    <source>
        <dbReference type="ARBA" id="ARBA00022989"/>
    </source>
</evidence>